<protein>
    <recommendedName>
        <fullName evidence="1">2-hydroxychromene-2-carboxylate isomerase</fullName>
        <ecNumber evidence="1">5.99.1.4</ecNumber>
    </recommendedName>
</protein>
<dbReference type="PIRSF" id="PIRSF006386">
    <property type="entry name" value="HCCAis_GSTk"/>
    <property type="match status" value="1"/>
</dbReference>
<dbReference type="STRING" id="287098.SAMN05421665_2415"/>
<dbReference type="InterPro" id="IPR001853">
    <property type="entry name" value="DSBA-like_thioredoxin_dom"/>
</dbReference>
<comment type="catalytic activity">
    <reaction evidence="1">
        <text>2-hydroxychromene-2-carboxylate = (3E)-4-(2-hydroxyphenyl)-2-oxobut-3-enoate</text>
        <dbReference type="Rhea" id="RHEA:27401"/>
        <dbReference type="ChEBI" id="CHEBI:59350"/>
        <dbReference type="ChEBI" id="CHEBI:59353"/>
        <dbReference type="EC" id="5.99.1.4"/>
    </reaction>
</comment>
<reference evidence="5" key="1">
    <citation type="submission" date="2017-01" db="EMBL/GenBank/DDBJ databases">
        <authorList>
            <person name="Varghese N."/>
            <person name="Submissions S."/>
        </authorList>
    </citation>
    <scope>NUCLEOTIDE SEQUENCE [LARGE SCALE GENOMIC DNA]</scope>
    <source>
        <strain evidence="5">DSM 29591</strain>
    </source>
</reference>
<evidence type="ECO:0000256" key="2">
    <source>
        <dbReference type="PIRSR" id="PIRSR006386-1"/>
    </source>
</evidence>
<keyword evidence="1 4" id="KW-0413">Isomerase</keyword>
<evidence type="ECO:0000256" key="1">
    <source>
        <dbReference type="PIRNR" id="PIRNR006386"/>
    </source>
</evidence>
<dbReference type="EC" id="5.99.1.4" evidence="1"/>
<evidence type="ECO:0000259" key="3">
    <source>
        <dbReference type="Pfam" id="PF01323"/>
    </source>
</evidence>
<dbReference type="AlphaFoldDB" id="A0A1R3XAH0"/>
<name>A0A1R3XAH0_9RHOB</name>
<comment type="similarity">
    <text evidence="1">Belongs to the GST superfamily. NadH family.</text>
</comment>
<dbReference type="Pfam" id="PF01323">
    <property type="entry name" value="DSBA"/>
    <property type="match status" value="1"/>
</dbReference>
<dbReference type="OrthoDB" id="5244108at2"/>
<keyword evidence="5" id="KW-1185">Reference proteome</keyword>
<evidence type="ECO:0000313" key="4">
    <source>
        <dbReference type="EMBL" id="SIT87468.1"/>
    </source>
</evidence>
<dbReference type="CDD" id="cd03022">
    <property type="entry name" value="DsbA_HCCA_Iso"/>
    <property type="match status" value="1"/>
</dbReference>
<dbReference type="InterPro" id="IPR014440">
    <property type="entry name" value="HCCAis_GSTk"/>
</dbReference>
<proteinExistence type="inferred from homology"/>
<dbReference type="InterPro" id="IPR051924">
    <property type="entry name" value="GST_Kappa/NadH"/>
</dbReference>
<dbReference type="Proteomes" id="UP000186997">
    <property type="component" value="Unassembled WGS sequence"/>
</dbReference>
<dbReference type="SUPFAM" id="SSF52833">
    <property type="entry name" value="Thioredoxin-like"/>
    <property type="match status" value="1"/>
</dbReference>
<dbReference type="RefSeq" id="WP_076660052.1">
    <property type="nucleotide sequence ID" value="NZ_FTPR01000002.1"/>
</dbReference>
<feature type="domain" description="DSBA-like thioredoxin" evidence="3">
    <location>
        <begin position="4"/>
        <end position="194"/>
    </location>
</feature>
<dbReference type="GO" id="GO:0006749">
    <property type="term" value="P:glutathione metabolic process"/>
    <property type="evidence" value="ECO:0007669"/>
    <property type="project" value="TreeGrafter"/>
</dbReference>
<dbReference type="GO" id="GO:0004364">
    <property type="term" value="F:glutathione transferase activity"/>
    <property type="evidence" value="ECO:0007669"/>
    <property type="project" value="TreeGrafter"/>
</dbReference>
<dbReference type="InterPro" id="IPR036249">
    <property type="entry name" value="Thioredoxin-like_sf"/>
</dbReference>
<gene>
    <name evidence="4" type="ORF">SAMN05421665_2415</name>
</gene>
<dbReference type="GO" id="GO:1901170">
    <property type="term" value="P:naphthalene catabolic process"/>
    <property type="evidence" value="ECO:0007669"/>
    <property type="project" value="InterPro"/>
</dbReference>
<sequence>MPHIDYYFATLSPFTYLSGTRPRDIAQKHGATLTYKPLDIMALFARTGGVPPKDRHPNRQEYRLQDMARRSKRLGVPLNLKPMFWPTNGAPSAYAIIAAQNAGADVAELVTAFGAACWAEERDISQDDVVRACLEKCGLDPALADKDMLTSADTFGKNLEDAVNAGAFGAPFFITDSGERFWGEDRLDDLDAYLSGKL</sequence>
<organism evidence="4 5">
    <name type="scientific">Yoonia rosea</name>
    <dbReference type="NCBI Taxonomy" id="287098"/>
    <lineage>
        <taxon>Bacteria</taxon>
        <taxon>Pseudomonadati</taxon>
        <taxon>Pseudomonadota</taxon>
        <taxon>Alphaproteobacteria</taxon>
        <taxon>Rhodobacterales</taxon>
        <taxon>Paracoccaceae</taxon>
        <taxon>Yoonia</taxon>
    </lineage>
</organism>
<dbReference type="EMBL" id="FTPR01000002">
    <property type="protein sequence ID" value="SIT87468.1"/>
    <property type="molecule type" value="Genomic_DNA"/>
</dbReference>
<dbReference type="PANTHER" id="PTHR42943">
    <property type="entry name" value="GLUTATHIONE S-TRANSFERASE KAPPA"/>
    <property type="match status" value="1"/>
</dbReference>
<dbReference type="Gene3D" id="3.40.30.10">
    <property type="entry name" value="Glutaredoxin"/>
    <property type="match status" value="1"/>
</dbReference>
<accession>A0A1R3XAH0</accession>
<dbReference type="PANTHER" id="PTHR42943:SF2">
    <property type="entry name" value="GLUTATHIONE S-TRANSFERASE KAPPA 1"/>
    <property type="match status" value="1"/>
</dbReference>
<dbReference type="InterPro" id="IPR044087">
    <property type="entry name" value="NahD-like"/>
</dbReference>
<dbReference type="GO" id="GO:0004602">
    <property type="term" value="F:glutathione peroxidase activity"/>
    <property type="evidence" value="ECO:0007669"/>
    <property type="project" value="TreeGrafter"/>
</dbReference>
<evidence type="ECO:0000313" key="5">
    <source>
        <dbReference type="Proteomes" id="UP000186997"/>
    </source>
</evidence>
<feature type="active site" description="Nucleophile" evidence="2">
    <location>
        <position position="12"/>
    </location>
</feature>
<dbReference type="GO" id="GO:0018845">
    <property type="term" value="F:2-hydroxychromene-2-carboxylate isomerase activity"/>
    <property type="evidence" value="ECO:0007669"/>
    <property type="project" value="UniProtKB-UniRule"/>
</dbReference>